<dbReference type="PANTHER" id="PTHR42928:SF5">
    <property type="entry name" value="BLR1237 PROTEIN"/>
    <property type="match status" value="1"/>
</dbReference>
<dbReference type="PANTHER" id="PTHR42928">
    <property type="entry name" value="TRICARBOXYLATE-BINDING PROTEIN"/>
    <property type="match status" value="1"/>
</dbReference>
<dbReference type="Proteomes" id="UP000216225">
    <property type="component" value="Unassembled WGS sequence"/>
</dbReference>
<dbReference type="RefSeq" id="WP_094436735.1">
    <property type="nucleotide sequence ID" value="NZ_NKDB02000001.1"/>
</dbReference>
<dbReference type="InterPro" id="IPR042100">
    <property type="entry name" value="Bug_dom1"/>
</dbReference>
<evidence type="ECO:0000313" key="3">
    <source>
        <dbReference type="EMBL" id="RKJ99662.1"/>
    </source>
</evidence>
<dbReference type="EMBL" id="NKDB02000001">
    <property type="protein sequence ID" value="RKJ99662.1"/>
    <property type="molecule type" value="Genomic_DNA"/>
</dbReference>
<gene>
    <name evidence="3" type="ORF">CE154_008065</name>
</gene>
<keyword evidence="2" id="KW-0732">Signal</keyword>
<protein>
    <recommendedName>
        <fullName evidence="5">Tripartite tricarboxylate transporter substrate binding protein</fullName>
    </recommendedName>
</protein>
<dbReference type="Gene3D" id="3.40.190.150">
    <property type="entry name" value="Bordetella uptake gene, domain 1"/>
    <property type="match status" value="1"/>
</dbReference>
<organism evidence="3 4">
    <name type="scientific">Alicycliphilus denitrificans</name>
    <dbReference type="NCBI Taxonomy" id="179636"/>
    <lineage>
        <taxon>Bacteria</taxon>
        <taxon>Pseudomonadati</taxon>
        <taxon>Pseudomonadota</taxon>
        <taxon>Betaproteobacteria</taxon>
        <taxon>Burkholderiales</taxon>
        <taxon>Comamonadaceae</taxon>
        <taxon>Alicycliphilus</taxon>
    </lineage>
</organism>
<dbReference type="SUPFAM" id="SSF53850">
    <property type="entry name" value="Periplasmic binding protein-like II"/>
    <property type="match status" value="1"/>
</dbReference>
<accession>A0A3R7IVN9</accession>
<evidence type="ECO:0008006" key="5">
    <source>
        <dbReference type="Google" id="ProtNLM"/>
    </source>
</evidence>
<feature type="chain" id="PRO_5018750946" description="Tripartite tricarboxylate transporter substrate binding protein" evidence="2">
    <location>
        <begin position="32"/>
        <end position="329"/>
    </location>
</feature>
<evidence type="ECO:0000256" key="1">
    <source>
        <dbReference type="ARBA" id="ARBA00006987"/>
    </source>
</evidence>
<sequence>MFSATPSISRRRLLLAAAAAPLAAHAGLAQAQGKETTIIVGYPPGGSLDAMARVLAQRLGALRGQPVIVDNKPGFSGNIGAQFVAKSRPDGSTLLMTALTTYAINQKLMGASMGYDLLKDFQHVAIVGYLPNVLIVPTVLGVDTLQDFIKAAKARPGGLSIATTGNGSLEHIAGEMFKRATSTDMLAVPYKGSTPGVTDLIGGQIQAMFVNTTTAINNLKTGRIKALAIAGPSRVAALPGVPTLAEQGVKMSNDVVSIFGIAAPAATPAPVVEKLNADLNAVLREPEVNARFSGLGVEVVTESAAHARERIAREVATWDKVIRETGIAL</sequence>
<dbReference type="Pfam" id="PF03401">
    <property type="entry name" value="TctC"/>
    <property type="match status" value="1"/>
</dbReference>
<proteinExistence type="inferred from homology"/>
<dbReference type="AlphaFoldDB" id="A0A3R7IVN9"/>
<dbReference type="PIRSF" id="PIRSF017082">
    <property type="entry name" value="YflP"/>
    <property type="match status" value="1"/>
</dbReference>
<dbReference type="InterPro" id="IPR005064">
    <property type="entry name" value="BUG"/>
</dbReference>
<dbReference type="PROSITE" id="PS51318">
    <property type="entry name" value="TAT"/>
    <property type="match status" value="1"/>
</dbReference>
<reference evidence="3 4" key="1">
    <citation type="submission" date="2018-09" db="EMBL/GenBank/DDBJ databases">
        <title>Genome comparison of Alicycliphilus sp. BQ1, a polyurethanolytic bacterium, with its closest phylogenetic relatives Alicycliphilus denitrificans BC and K601, unable to attack polyurethane.</title>
        <authorList>
            <person name="Loza-Tavera H."/>
            <person name="Lozano L."/>
            <person name="Cevallos M."/>
            <person name="Maya-Lucas O."/>
            <person name="Garcia-Mena J."/>
            <person name="Hernandez J."/>
        </authorList>
    </citation>
    <scope>NUCLEOTIDE SEQUENCE [LARGE SCALE GENOMIC DNA]</scope>
    <source>
        <strain evidence="3 4">BQ1</strain>
    </source>
</reference>
<comment type="similarity">
    <text evidence="1">Belongs to the UPF0065 (bug) family.</text>
</comment>
<dbReference type="InterPro" id="IPR006311">
    <property type="entry name" value="TAT_signal"/>
</dbReference>
<comment type="caution">
    <text evidence="3">The sequence shown here is derived from an EMBL/GenBank/DDBJ whole genome shotgun (WGS) entry which is preliminary data.</text>
</comment>
<evidence type="ECO:0000256" key="2">
    <source>
        <dbReference type="SAM" id="SignalP"/>
    </source>
</evidence>
<feature type="signal peptide" evidence="2">
    <location>
        <begin position="1"/>
        <end position="31"/>
    </location>
</feature>
<name>A0A3R7IVN9_9BURK</name>
<evidence type="ECO:0000313" key="4">
    <source>
        <dbReference type="Proteomes" id="UP000216225"/>
    </source>
</evidence>
<dbReference type="Gene3D" id="3.40.190.10">
    <property type="entry name" value="Periplasmic binding protein-like II"/>
    <property type="match status" value="1"/>
</dbReference>